<dbReference type="Gene3D" id="1.10.260.40">
    <property type="entry name" value="lambda repressor-like DNA-binding domains"/>
    <property type="match status" value="1"/>
</dbReference>
<accession>A0A3S1ALD9</accession>
<dbReference type="EMBL" id="RSCL01000012">
    <property type="protein sequence ID" value="RUT03827.1"/>
    <property type="molecule type" value="Genomic_DNA"/>
</dbReference>
<dbReference type="SUPFAM" id="SSF47413">
    <property type="entry name" value="lambda repressor-like DNA-binding domains"/>
    <property type="match status" value="1"/>
</dbReference>
<dbReference type="RefSeq" id="WP_233787517.1">
    <property type="nucleotide sequence ID" value="NZ_RSCL01000012.1"/>
</dbReference>
<dbReference type="GO" id="GO:0003677">
    <property type="term" value="F:DNA binding"/>
    <property type="evidence" value="ECO:0007669"/>
    <property type="project" value="InterPro"/>
</dbReference>
<organism evidence="2 3">
    <name type="scientific">Dulcicalothrix desertica PCC 7102</name>
    <dbReference type="NCBI Taxonomy" id="232991"/>
    <lineage>
        <taxon>Bacteria</taxon>
        <taxon>Bacillati</taxon>
        <taxon>Cyanobacteriota</taxon>
        <taxon>Cyanophyceae</taxon>
        <taxon>Nostocales</taxon>
        <taxon>Calotrichaceae</taxon>
        <taxon>Dulcicalothrix</taxon>
    </lineage>
</organism>
<evidence type="ECO:0000313" key="2">
    <source>
        <dbReference type="EMBL" id="RUT03827.1"/>
    </source>
</evidence>
<dbReference type="CDD" id="cd00093">
    <property type="entry name" value="HTH_XRE"/>
    <property type="match status" value="1"/>
</dbReference>
<dbReference type="InterPro" id="IPR010982">
    <property type="entry name" value="Lambda_DNA-bd_dom_sf"/>
</dbReference>
<name>A0A3S1ALD9_9CYAN</name>
<feature type="domain" description="HTH cro/C1-type" evidence="1">
    <location>
        <begin position="15"/>
        <end position="70"/>
    </location>
</feature>
<keyword evidence="3" id="KW-1185">Reference proteome</keyword>
<dbReference type="AlphaFoldDB" id="A0A3S1ALD9"/>
<gene>
    <name evidence="2" type="ORF">DSM106972_047410</name>
</gene>
<reference evidence="2" key="2">
    <citation type="journal article" date="2019" name="Genome Biol. Evol.">
        <title>Day and night: Metabolic profiles and evolutionary relationships of six axenic non-marine cyanobacteria.</title>
        <authorList>
            <person name="Will S.E."/>
            <person name="Henke P."/>
            <person name="Boedeker C."/>
            <person name="Huang S."/>
            <person name="Brinkmann H."/>
            <person name="Rohde M."/>
            <person name="Jarek M."/>
            <person name="Friedl T."/>
            <person name="Seufert S."/>
            <person name="Schumacher M."/>
            <person name="Overmann J."/>
            <person name="Neumann-Schaal M."/>
            <person name="Petersen J."/>
        </authorList>
    </citation>
    <scope>NUCLEOTIDE SEQUENCE [LARGE SCALE GENOMIC DNA]</scope>
    <source>
        <strain evidence="2">PCC 7102</strain>
    </source>
</reference>
<sequence>MSNLLDMNKVMFCKLRQYMDAQGLNIAQLSREIGVTENAIRGYVKNTFSRVDCQVAIKICDYFQVNVGEMFVIKESI</sequence>
<dbReference type="Pfam" id="PF13443">
    <property type="entry name" value="HTH_26"/>
    <property type="match status" value="1"/>
</dbReference>
<evidence type="ECO:0000313" key="3">
    <source>
        <dbReference type="Proteomes" id="UP000271624"/>
    </source>
</evidence>
<dbReference type="SMART" id="SM00530">
    <property type="entry name" value="HTH_XRE"/>
    <property type="match status" value="1"/>
</dbReference>
<dbReference type="PROSITE" id="PS50943">
    <property type="entry name" value="HTH_CROC1"/>
    <property type="match status" value="1"/>
</dbReference>
<reference evidence="2" key="1">
    <citation type="submission" date="2018-12" db="EMBL/GenBank/DDBJ databases">
        <authorList>
            <person name="Will S."/>
            <person name="Neumann-Schaal M."/>
            <person name="Henke P."/>
        </authorList>
    </citation>
    <scope>NUCLEOTIDE SEQUENCE</scope>
    <source>
        <strain evidence="2">PCC 7102</strain>
    </source>
</reference>
<dbReference type="Proteomes" id="UP000271624">
    <property type="component" value="Unassembled WGS sequence"/>
</dbReference>
<protein>
    <recommendedName>
        <fullName evidence="1">HTH cro/C1-type domain-containing protein</fullName>
    </recommendedName>
</protein>
<comment type="caution">
    <text evidence="2">The sequence shown here is derived from an EMBL/GenBank/DDBJ whole genome shotgun (WGS) entry which is preliminary data.</text>
</comment>
<dbReference type="InterPro" id="IPR001387">
    <property type="entry name" value="Cro/C1-type_HTH"/>
</dbReference>
<evidence type="ECO:0000259" key="1">
    <source>
        <dbReference type="PROSITE" id="PS50943"/>
    </source>
</evidence>
<proteinExistence type="predicted"/>